<organism evidence="1 2">
    <name type="scientific">Exophiala aquamarina CBS 119918</name>
    <dbReference type="NCBI Taxonomy" id="1182545"/>
    <lineage>
        <taxon>Eukaryota</taxon>
        <taxon>Fungi</taxon>
        <taxon>Dikarya</taxon>
        <taxon>Ascomycota</taxon>
        <taxon>Pezizomycotina</taxon>
        <taxon>Eurotiomycetes</taxon>
        <taxon>Chaetothyriomycetidae</taxon>
        <taxon>Chaetothyriales</taxon>
        <taxon>Herpotrichiellaceae</taxon>
        <taxon>Exophiala</taxon>
    </lineage>
</organism>
<accession>A0A072P6W5</accession>
<dbReference type="GeneID" id="25283135"/>
<comment type="caution">
    <text evidence="1">The sequence shown here is derived from an EMBL/GenBank/DDBJ whole genome shotgun (WGS) entry which is preliminary data.</text>
</comment>
<keyword evidence="2" id="KW-1185">Reference proteome</keyword>
<evidence type="ECO:0000313" key="1">
    <source>
        <dbReference type="EMBL" id="KEF55472.1"/>
    </source>
</evidence>
<evidence type="ECO:0000313" key="2">
    <source>
        <dbReference type="Proteomes" id="UP000027920"/>
    </source>
</evidence>
<protein>
    <submittedName>
        <fullName evidence="1">Uncharacterized protein</fullName>
    </submittedName>
</protein>
<dbReference type="RefSeq" id="XP_013258062.1">
    <property type="nucleotide sequence ID" value="XM_013402608.1"/>
</dbReference>
<gene>
    <name evidence="1" type="ORF">A1O9_08222</name>
</gene>
<name>A0A072P6W5_9EURO</name>
<proteinExistence type="predicted"/>
<reference evidence="1 2" key="1">
    <citation type="submission" date="2013-03" db="EMBL/GenBank/DDBJ databases">
        <title>The Genome Sequence of Exophiala aquamarina CBS 119918.</title>
        <authorList>
            <consortium name="The Broad Institute Genomics Platform"/>
            <person name="Cuomo C."/>
            <person name="de Hoog S."/>
            <person name="Gorbushina A."/>
            <person name="Walker B."/>
            <person name="Young S.K."/>
            <person name="Zeng Q."/>
            <person name="Gargeya S."/>
            <person name="Fitzgerald M."/>
            <person name="Haas B."/>
            <person name="Abouelleil A."/>
            <person name="Allen A.W."/>
            <person name="Alvarado L."/>
            <person name="Arachchi H.M."/>
            <person name="Berlin A.M."/>
            <person name="Chapman S.B."/>
            <person name="Gainer-Dewar J."/>
            <person name="Goldberg J."/>
            <person name="Griggs A."/>
            <person name="Gujja S."/>
            <person name="Hansen M."/>
            <person name="Howarth C."/>
            <person name="Imamovic A."/>
            <person name="Ireland A."/>
            <person name="Larimer J."/>
            <person name="McCowan C."/>
            <person name="Murphy C."/>
            <person name="Pearson M."/>
            <person name="Poon T.W."/>
            <person name="Priest M."/>
            <person name="Roberts A."/>
            <person name="Saif S."/>
            <person name="Shea T."/>
            <person name="Sisk P."/>
            <person name="Sykes S."/>
            <person name="Wortman J."/>
            <person name="Nusbaum C."/>
            <person name="Birren B."/>
        </authorList>
    </citation>
    <scope>NUCLEOTIDE SEQUENCE [LARGE SCALE GENOMIC DNA]</scope>
    <source>
        <strain evidence="1 2">CBS 119918</strain>
    </source>
</reference>
<dbReference type="AlphaFoldDB" id="A0A072P6W5"/>
<dbReference type="VEuPathDB" id="FungiDB:A1O9_08222"/>
<sequence>MLQRNEPEENGLRRVLVHHSKCRRCGLSSTEHLLPHHCWARADPCLRHRHRRFRTGHPYHHRQWCIPEEDQSSGDRHHWMCHKFRVHDRHWHAVLFFKSWSLVGNCRTYESANIVPNEYTPSSWMAHRSRNPQLSIARKDIVNWHIRADAEHMVLHFRHAVHVQRGLGEPRCTHRFRLRTDKRLPHRHRIPLLSQHCRLVDRGD</sequence>
<dbReference type="Proteomes" id="UP000027920">
    <property type="component" value="Unassembled WGS sequence"/>
</dbReference>
<dbReference type="HOGENOM" id="CLU_1343245_0_0_1"/>
<dbReference type="EMBL" id="AMGV01000007">
    <property type="protein sequence ID" value="KEF55472.1"/>
    <property type="molecule type" value="Genomic_DNA"/>
</dbReference>